<evidence type="ECO:0000256" key="2">
    <source>
        <dbReference type="ARBA" id="ARBA00023163"/>
    </source>
</evidence>
<evidence type="ECO:0000256" key="1">
    <source>
        <dbReference type="ARBA" id="ARBA00023015"/>
    </source>
</evidence>
<evidence type="ECO:0000313" key="5">
    <source>
        <dbReference type="EMBL" id="CAH0401411.1"/>
    </source>
</evidence>
<feature type="region of interest" description="Disordered" evidence="4">
    <location>
        <begin position="1147"/>
        <end position="1225"/>
    </location>
</feature>
<organism evidence="5 6">
    <name type="scientific">Chilo suppressalis</name>
    <name type="common">Asiatic rice borer moth</name>
    <dbReference type="NCBI Taxonomy" id="168631"/>
    <lineage>
        <taxon>Eukaryota</taxon>
        <taxon>Metazoa</taxon>
        <taxon>Ecdysozoa</taxon>
        <taxon>Arthropoda</taxon>
        <taxon>Hexapoda</taxon>
        <taxon>Insecta</taxon>
        <taxon>Pterygota</taxon>
        <taxon>Neoptera</taxon>
        <taxon>Endopterygota</taxon>
        <taxon>Lepidoptera</taxon>
        <taxon>Glossata</taxon>
        <taxon>Ditrysia</taxon>
        <taxon>Pyraloidea</taxon>
        <taxon>Crambidae</taxon>
        <taxon>Crambinae</taxon>
        <taxon>Chilo</taxon>
    </lineage>
</organism>
<accession>A0ABN8AYF6</accession>
<sequence length="1328" mass="150986">MEKPVDNDLLSCTENTNKNKIKPRGKKRKRIDSDSSSETGDVLPENALEVENNLIASAVKNNLDDVCVKKILKKVVTNDHVLALVKLREEEENSSMESSGVRPKLTRAKAKELKKPWNLENLELTPIKHIPVKTRPEVKALIAQELPEDEDDEEYEPTHDDVPSDDDQGLESCSDIDSQPRTPATPRSLSKSSPRLVKDGPFKVPVDVSTPTRRKLKLDEEEATIALRTRSKLCLSETPIEHIESSFVPPDDLPVPPVDDHLWNEFLTDCMNPTSVSKNEDDDETDPEYNVAADPDAHDEDEEALDSSIIKISKKELNDLVTELFNIMPEASVDDELANIATSVLTDDTKNGTSNCWEGKQEPLSDEEPQLRICEGLSVERRDSFNKVSIGKSEPMDEDPLVIPKAEGTDKQSSIRQKTNDEESNQPLIVYTPCTVVRMAVQETVMGAQPPPEPAQVPPLVLQIRHEPRKSGSLTVTVPKEPVILPEQVLILQQQLRQHVQLSTSNFLQLFVNPLHWAIAPVYKDYLESLSRMVEVNPSSVAGVCNLKAAMELVKNWEETVSKDTPENTAMVEFIQKEAERWRRSTANNRLYTGEFPEKFKKVVANSTVFLYPYLLPPLPYGADSKRKYSYLRSEDELIALGLDQFWPYVDNNPGIFKRKQNSHPRHRWGLAVTVELMIKHMFPWLTSRIIRQRITSARSHADPDNPIYKFLTTGEVTPVKHKLIPFNPKMTLYEQPEIEMPRCWLRHLGKTSKRFKVFLTRRHNHTGSAPEGVEIDVNSLIEPPPKEPLHIDFTKEIKMSRPDPTLADPHGYDVIPEETQTAQNLYQLVQTSEGAALVPVVVKSDVDKITINLNSKIAEQTNTVTCNDVPISSAVEAKTISKLINGVAIEIVGTEHHCCCCIMLRQICKTKQTVITDYFRSKNINENKSKSSDNCQCNKSRYPAVTKKLRLLIKRYKFNSKCIYEDILKKLKVRKTAEDRYLDGAIEPYSMEDLAYVAEFQQKLTIRVQLARNIQIKYRVYNLLSNFDLDWDDPIKLALELDQVFNIDLVDVFKEFVGFLNPEQADKIGRFRDYFIHNCAGDLVRKIEEHVKDETTKESLLKQISMVFTARDCTPCSFCSGLLMLMRPYPQLAEYTFSLFPHARRHNRPKDEKVDSNLNAAPSSQANSQKTSNAEHPATEPLAKTDDARSGEEYEADHSSSSEENDGDTTVVPLDQCPTDDSILDQEKKEAPTIIKTEAPMSDEFVTSEEEFVKSEPAEWKRDEDKLILEMLKEHLTPEERKDKTILEIIEEKQIVQILMQSLTEKSFNDIKERMIVILNLLVLGKL</sequence>
<evidence type="ECO:0000313" key="6">
    <source>
        <dbReference type="Proteomes" id="UP001153292"/>
    </source>
</evidence>
<dbReference type="PANTHER" id="PTHR16088:SF3">
    <property type="entry name" value="GON-4-LIKE PROTEIN"/>
    <property type="match status" value="1"/>
</dbReference>
<protein>
    <recommendedName>
        <fullName evidence="7">DUF4211 domain-containing protein</fullName>
    </recommendedName>
</protein>
<gene>
    <name evidence="5" type="ORF">CHILSU_LOCUS4634</name>
</gene>
<feature type="region of interest" description="Disordered" evidence="4">
    <location>
        <begin position="390"/>
        <end position="423"/>
    </location>
</feature>
<feature type="region of interest" description="Disordered" evidence="4">
    <location>
        <begin position="1"/>
        <end position="44"/>
    </location>
</feature>
<evidence type="ECO:0000256" key="4">
    <source>
        <dbReference type="SAM" id="MobiDB-lite"/>
    </source>
</evidence>
<keyword evidence="3" id="KW-0539">Nucleus</keyword>
<feature type="region of interest" description="Disordered" evidence="4">
    <location>
        <begin position="147"/>
        <end position="208"/>
    </location>
</feature>
<dbReference type="InterPro" id="IPR052435">
    <property type="entry name" value="YY1-Transcr_Regul"/>
</dbReference>
<evidence type="ECO:0000256" key="3">
    <source>
        <dbReference type="ARBA" id="ARBA00023242"/>
    </source>
</evidence>
<proteinExistence type="predicted"/>
<feature type="compositionally biased region" description="Polar residues" evidence="4">
    <location>
        <begin position="1157"/>
        <end position="1175"/>
    </location>
</feature>
<name>A0ABN8AYF6_CHISP</name>
<dbReference type="EMBL" id="OU963912">
    <property type="protein sequence ID" value="CAH0401411.1"/>
    <property type="molecule type" value="Genomic_DNA"/>
</dbReference>
<keyword evidence="6" id="KW-1185">Reference proteome</keyword>
<feature type="region of interest" description="Disordered" evidence="4">
    <location>
        <begin position="271"/>
        <end position="305"/>
    </location>
</feature>
<evidence type="ECO:0008006" key="7">
    <source>
        <dbReference type="Google" id="ProtNLM"/>
    </source>
</evidence>
<dbReference type="PANTHER" id="PTHR16088">
    <property type="entry name" value="YY1 ASSOCIATED PROTEIN-RELATED"/>
    <property type="match status" value="1"/>
</dbReference>
<dbReference type="Proteomes" id="UP001153292">
    <property type="component" value="Chromosome 19"/>
</dbReference>
<reference evidence="5" key="1">
    <citation type="submission" date="2021-12" db="EMBL/GenBank/DDBJ databases">
        <authorList>
            <person name="King R."/>
        </authorList>
    </citation>
    <scope>NUCLEOTIDE SEQUENCE</scope>
</reference>
<keyword evidence="2" id="KW-0804">Transcription</keyword>
<feature type="compositionally biased region" description="Basic and acidic residues" evidence="4">
    <location>
        <begin position="1184"/>
        <end position="1202"/>
    </location>
</feature>
<feature type="compositionally biased region" description="Basic residues" evidence="4">
    <location>
        <begin position="19"/>
        <end position="30"/>
    </location>
</feature>
<feature type="compositionally biased region" description="Polar residues" evidence="4">
    <location>
        <begin position="175"/>
        <end position="193"/>
    </location>
</feature>
<keyword evidence="1" id="KW-0805">Transcription regulation</keyword>